<dbReference type="Pfam" id="PF03725">
    <property type="entry name" value="RNase_PH_C"/>
    <property type="match status" value="1"/>
</dbReference>
<evidence type="ECO:0000256" key="4">
    <source>
        <dbReference type="ARBA" id="ARBA00022694"/>
    </source>
</evidence>
<keyword evidence="6" id="KW-0808">Transferase</keyword>
<dbReference type="EMBL" id="JAXAFO010000005">
    <property type="protein sequence ID" value="MDX6848543.1"/>
    <property type="molecule type" value="Genomic_DNA"/>
</dbReference>
<evidence type="ECO:0000256" key="6">
    <source>
        <dbReference type="HAMAP-Rule" id="MF_00564"/>
    </source>
</evidence>
<protein>
    <recommendedName>
        <fullName evidence="6">Ribonuclease PH</fullName>
        <shortName evidence="6">RNase PH</shortName>
        <ecNumber evidence="6">2.7.7.56</ecNumber>
    </recommendedName>
    <alternativeName>
        <fullName evidence="6">tRNA nucleotidyltransferase</fullName>
    </alternativeName>
</protein>
<dbReference type="InterPro" id="IPR027408">
    <property type="entry name" value="PNPase/RNase_PH_dom_sf"/>
</dbReference>
<feature type="binding site" evidence="6">
    <location>
        <position position="87"/>
    </location>
    <ligand>
        <name>phosphate</name>
        <dbReference type="ChEBI" id="CHEBI:43474"/>
        <note>substrate</note>
    </ligand>
</feature>
<dbReference type="SUPFAM" id="SSF54211">
    <property type="entry name" value="Ribosomal protein S5 domain 2-like"/>
    <property type="match status" value="1"/>
</dbReference>
<evidence type="ECO:0000256" key="2">
    <source>
        <dbReference type="ARBA" id="ARBA00022552"/>
    </source>
</evidence>
<name>A0ABU4RY37_9GAMM</name>
<dbReference type="Proteomes" id="UP001273505">
    <property type="component" value="Unassembled WGS sequence"/>
</dbReference>
<comment type="caution">
    <text evidence="9">The sequence shown here is derived from an EMBL/GenBank/DDBJ whole genome shotgun (WGS) entry which is preliminary data.</text>
</comment>
<keyword evidence="2 6" id="KW-0698">rRNA processing</keyword>
<dbReference type="InterPro" id="IPR015847">
    <property type="entry name" value="ExoRNase_PH_dom2"/>
</dbReference>
<dbReference type="InterPro" id="IPR002381">
    <property type="entry name" value="RNase_PH_bac-type"/>
</dbReference>
<dbReference type="InterPro" id="IPR001247">
    <property type="entry name" value="ExoRNase_PH_dom1"/>
</dbReference>
<comment type="catalytic activity">
    <reaction evidence="6">
        <text>tRNA(n+1) + phosphate = tRNA(n) + a ribonucleoside 5'-diphosphate</text>
        <dbReference type="Rhea" id="RHEA:10628"/>
        <dbReference type="Rhea" id="RHEA-COMP:17343"/>
        <dbReference type="Rhea" id="RHEA-COMP:17344"/>
        <dbReference type="ChEBI" id="CHEBI:43474"/>
        <dbReference type="ChEBI" id="CHEBI:57930"/>
        <dbReference type="ChEBI" id="CHEBI:173114"/>
        <dbReference type="EC" id="2.7.7.56"/>
    </reaction>
</comment>
<evidence type="ECO:0000256" key="1">
    <source>
        <dbReference type="ARBA" id="ARBA00006678"/>
    </source>
</evidence>
<keyword evidence="10" id="KW-1185">Reference proteome</keyword>
<feature type="domain" description="Exoribonuclease phosphorolytic" evidence="8">
    <location>
        <begin position="160"/>
        <end position="223"/>
    </location>
</feature>
<dbReference type="Gene3D" id="3.30.230.70">
    <property type="entry name" value="GHMP Kinase, N-terminal domain"/>
    <property type="match status" value="1"/>
</dbReference>
<dbReference type="InterPro" id="IPR018336">
    <property type="entry name" value="RNase_PH_CS"/>
</dbReference>
<sequence>MQRPSGRQPEQLRPIKITRNYTKHAEGSVLVEFGDTKVICTASVVPGVPPFLRGKDQGWLTAEYGMLPRSTGSRMGREAARGKQGGRTVEIQRLIGRSLRAAVDLNQLGENTLHIDCDVIQADGGTRTASITGAWVAIADAIAYMKKEGMTKGDPLLRAIASVSVGVYQGVPVLDLDYPEDSNADTDMNVVMANDGGIIEIQGTAEADPFTEEQFTAMFALAKLGIAELNKLQQEALTSDV</sequence>
<keyword evidence="6" id="KW-0548">Nucleotidyltransferase</keyword>
<organism evidence="9 10">
    <name type="scientific">Gilvimarinus gilvus</name>
    <dbReference type="NCBI Taxonomy" id="3058038"/>
    <lineage>
        <taxon>Bacteria</taxon>
        <taxon>Pseudomonadati</taxon>
        <taxon>Pseudomonadota</taxon>
        <taxon>Gammaproteobacteria</taxon>
        <taxon>Cellvibrionales</taxon>
        <taxon>Cellvibrionaceae</taxon>
        <taxon>Gilvimarinus</taxon>
    </lineage>
</organism>
<dbReference type="InterPro" id="IPR020568">
    <property type="entry name" value="Ribosomal_Su5_D2-typ_SF"/>
</dbReference>
<feature type="domain" description="Exoribonuclease phosphorolytic" evidence="7">
    <location>
        <begin position="11"/>
        <end position="141"/>
    </location>
</feature>
<dbReference type="NCBIfam" id="TIGR01966">
    <property type="entry name" value="RNasePH"/>
    <property type="match status" value="1"/>
</dbReference>
<dbReference type="HAMAP" id="MF_00564">
    <property type="entry name" value="RNase_PH"/>
    <property type="match status" value="1"/>
</dbReference>
<feature type="binding site" evidence="6">
    <location>
        <begin position="125"/>
        <end position="127"/>
    </location>
    <ligand>
        <name>phosphate</name>
        <dbReference type="ChEBI" id="CHEBI:43474"/>
        <note>substrate</note>
    </ligand>
</feature>
<evidence type="ECO:0000313" key="10">
    <source>
        <dbReference type="Proteomes" id="UP001273505"/>
    </source>
</evidence>
<dbReference type="Pfam" id="PF01138">
    <property type="entry name" value="RNase_PH"/>
    <property type="match status" value="1"/>
</dbReference>
<keyword evidence="3 6" id="KW-0820">tRNA-binding</keyword>
<reference evidence="9 10" key="1">
    <citation type="submission" date="2023-11" db="EMBL/GenBank/DDBJ databases">
        <title>Gilvimarinus fulvus sp. nov., isolated from the surface of Kelp.</title>
        <authorList>
            <person name="Sun Y.Y."/>
            <person name="Gong Y."/>
            <person name="Du Z.J."/>
        </authorList>
    </citation>
    <scope>NUCLEOTIDE SEQUENCE [LARGE SCALE GENOMIC DNA]</scope>
    <source>
        <strain evidence="9 10">SDUM040013</strain>
    </source>
</reference>
<dbReference type="PROSITE" id="PS01277">
    <property type="entry name" value="RIBONUCLEASE_PH"/>
    <property type="match status" value="1"/>
</dbReference>
<comment type="subunit">
    <text evidence="6">Homohexameric ring arranged as a trimer of dimers.</text>
</comment>
<accession>A0ABU4RY37</accession>
<dbReference type="EC" id="2.7.7.56" evidence="6"/>
<proteinExistence type="inferred from homology"/>
<dbReference type="RefSeq" id="WP_302724738.1">
    <property type="nucleotide sequence ID" value="NZ_JAULRU010000823.1"/>
</dbReference>
<comment type="similarity">
    <text evidence="1 6">Belongs to the RNase PH family.</text>
</comment>
<keyword evidence="4 6" id="KW-0819">tRNA processing</keyword>
<dbReference type="PANTHER" id="PTHR11953:SF0">
    <property type="entry name" value="EXOSOME COMPLEX COMPONENT RRP41"/>
    <property type="match status" value="1"/>
</dbReference>
<dbReference type="SUPFAM" id="SSF55666">
    <property type="entry name" value="Ribonuclease PH domain 2-like"/>
    <property type="match status" value="1"/>
</dbReference>
<dbReference type="InterPro" id="IPR050080">
    <property type="entry name" value="RNase_PH"/>
</dbReference>
<gene>
    <name evidence="6 9" type="primary">rph</name>
    <name evidence="9" type="ORF">SCD92_04175</name>
</gene>
<keyword evidence="5" id="KW-0694">RNA-binding</keyword>
<dbReference type="CDD" id="cd11362">
    <property type="entry name" value="RNase_PH_bact"/>
    <property type="match status" value="1"/>
</dbReference>
<dbReference type="InterPro" id="IPR036345">
    <property type="entry name" value="ExoRNase_PH_dom2_sf"/>
</dbReference>
<evidence type="ECO:0000259" key="7">
    <source>
        <dbReference type="Pfam" id="PF01138"/>
    </source>
</evidence>
<dbReference type="PANTHER" id="PTHR11953">
    <property type="entry name" value="EXOSOME COMPLEX COMPONENT"/>
    <property type="match status" value="1"/>
</dbReference>
<evidence type="ECO:0000313" key="9">
    <source>
        <dbReference type="EMBL" id="MDX6848543.1"/>
    </source>
</evidence>
<evidence type="ECO:0000259" key="8">
    <source>
        <dbReference type="Pfam" id="PF03725"/>
    </source>
</evidence>
<evidence type="ECO:0000256" key="5">
    <source>
        <dbReference type="ARBA" id="ARBA00022884"/>
    </source>
</evidence>
<comment type="function">
    <text evidence="6">Phosphorolytic 3'-5' exoribonuclease that plays an important role in tRNA 3'-end maturation. Removes nucleotide residues following the 3'-CCA terminus of tRNAs; can also add nucleotides to the ends of RNA molecules by using nucleoside diphosphates as substrates, but this may not be physiologically important. Probably plays a role in initiation of 16S rRNA degradation (leading to ribosome degradation) during starvation.</text>
</comment>
<evidence type="ECO:0000256" key="3">
    <source>
        <dbReference type="ARBA" id="ARBA00022555"/>
    </source>
</evidence>